<dbReference type="Gene3D" id="3.40.50.280">
    <property type="entry name" value="Cobalamin-binding domain"/>
    <property type="match status" value="1"/>
</dbReference>
<dbReference type="Pfam" id="PF13411">
    <property type="entry name" value="MerR_1"/>
    <property type="match status" value="1"/>
</dbReference>
<dbReference type="InterPro" id="IPR036594">
    <property type="entry name" value="Meth_synthase_dom"/>
</dbReference>
<keyword evidence="2" id="KW-0238">DNA-binding</keyword>
<keyword evidence="3" id="KW-1185">Reference proteome</keyword>
<dbReference type="Proteomes" id="UP000528286">
    <property type="component" value="Unassembled WGS sequence"/>
</dbReference>
<dbReference type="InterPro" id="IPR009061">
    <property type="entry name" value="DNA-bd_dom_put_sf"/>
</dbReference>
<dbReference type="PROSITE" id="PS50937">
    <property type="entry name" value="HTH_MERR_2"/>
    <property type="match status" value="1"/>
</dbReference>
<comment type="caution">
    <text evidence="2">The sequence shown here is derived from an EMBL/GenBank/DDBJ whole genome shotgun (WGS) entry which is preliminary data.</text>
</comment>
<evidence type="ECO:0000259" key="1">
    <source>
        <dbReference type="PROSITE" id="PS50937"/>
    </source>
</evidence>
<dbReference type="SUPFAM" id="SSF52242">
    <property type="entry name" value="Cobalamin (vitamin B12)-binding domain"/>
    <property type="match status" value="1"/>
</dbReference>
<proteinExistence type="predicted"/>
<dbReference type="GO" id="GO:0031419">
    <property type="term" value="F:cobalamin binding"/>
    <property type="evidence" value="ECO:0007669"/>
    <property type="project" value="InterPro"/>
</dbReference>
<dbReference type="InterPro" id="IPR036724">
    <property type="entry name" value="Cobalamin-bd_sf"/>
</dbReference>
<dbReference type="SUPFAM" id="SSF46955">
    <property type="entry name" value="Putative DNA-binding domain"/>
    <property type="match status" value="1"/>
</dbReference>
<dbReference type="InterPro" id="IPR000551">
    <property type="entry name" value="MerR-type_HTH_dom"/>
</dbReference>
<dbReference type="EMBL" id="JACIEZ010000010">
    <property type="protein sequence ID" value="MBB4066648.1"/>
    <property type="molecule type" value="Genomic_DNA"/>
</dbReference>
<dbReference type="Gene3D" id="1.10.1660.10">
    <property type="match status" value="1"/>
</dbReference>
<protein>
    <submittedName>
        <fullName evidence="2">DNA-binding transcriptional MerR regulator/methylmalonyl-CoA mutase cobalamin-binding subunit</fullName>
    </submittedName>
</protein>
<reference evidence="2 3" key="1">
    <citation type="submission" date="2020-08" db="EMBL/GenBank/DDBJ databases">
        <title>Genomic Encyclopedia of Type Strains, Phase IV (KMG-IV): sequencing the most valuable type-strain genomes for metagenomic binning, comparative biology and taxonomic classification.</title>
        <authorList>
            <person name="Goeker M."/>
        </authorList>
    </citation>
    <scope>NUCLEOTIDE SEQUENCE [LARGE SCALE GENOMIC DNA]</scope>
    <source>
        <strain evidence="2 3">DSM 29853</strain>
    </source>
</reference>
<feature type="domain" description="HTH merR-type" evidence="1">
    <location>
        <begin position="20"/>
        <end position="79"/>
    </location>
</feature>
<dbReference type="SMART" id="SM00422">
    <property type="entry name" value="HTH_MERR"/>
    <property type="match status" value="1"/>
</dbReference>
<organism evidence="2 3">
    <name type="scientific">Gellertiella hungarica</name>
    <dbReference type="NCBI Taxonomy" id="1572859"/>
    <lineage>
        <taxon>Bacteria</taxon>
        <taxon>Pseudomonadati</taxon>
        <taxon>Pseudomonadota</taxon>
        <taxon>Alphaproteobacteria</taxon>
        <taxon>Hyphomicrobiales</taxon>
        <taxon>Rhizobiaceae</taxon>
        <taxon>Gellertiella</taxon>
    </lineage>
</organism>
<evidence type="ECO:0000313" key="2">
    <source>
        <dbReference type="EMBL" id="MBB4066648.1"/>
    </source>
</evidence>
<dbReference type="AlphaFoldDB" id="A0A7W6JA48"/>
<dbReference type="Gene3D" id="1.10.1240.10">
    <property type="entry name" value="Methionine synthase domain"/>
    <property type="match status" value="1"/>
</dbReference>
<name>A0A7W6JA48_9HYPH</name>
<dbReference type="GO" id="GO:0006355">
    <property type="term" value="P:regulation of DNA-templated transcription"/>
    <property type="evidence" value="ECO:0007669"/>
    <property type="project" value="InterPro"/>
</dbReference>
<dbReference type="GO" id="GO:0003677">
    <property type="term" value="F:DNA binding"/>
    <property type="evidence" value="ECO:0007669"/>
    <property type="project" value="UniProtKB-KW"/>
</dbReference>
<dbReference type="GO" id="GO:0046872">
    <property type="term" value="F:metal ion binding"/>
    <property type="evidence" value="ECO:0007669"/>
    <property type="project" value="InterPro"/>
</dbReference>
<sequence>MTADTDTPALMALDEFLAYTGLNRNALHQWERRYGLLPAERNAAGRRFYTLEQAERFRKLKLCSDAGHRISQVVALPEEALDQLVREERPVQSFRELIDAARLLDHERVAGLLRIRLRSQGTRRWLLETVIPLLRQVGALWSEAQLPIAGEHVISLGVKQVLVQCLHDTEVTGGATVAVVTTLDGEQHEFGALAAALLARLEGVMAHYLGPSLPVREIAAAASRLKASHVMVGSLTLPGETASALVGDLRALLPADVTLVVGGSAARNGTRSGNLIPILDLEALPEIFQKAGHRRQHQPERG</sequence>
<dbReference type="RefSeq" id="WP_183367902.1">
    <property type="nucleotide sequence ID" value="NZ_JACIEZ010000010.1"/>
</dbReference>
<evidence type="ECO:0000313" key="3">
    <source>
        <dbReference type="Proteomes" id="UP000528286"/>
    </source>
</evidence>
<gene>
    <name evidence="2" type="ORF">GGR23_003865</name>
</gene>
<accession>A0A7W6JA48</accession>